<reference evidence="2" key="3">
    <citation type="submission" date="2020-12" db="UniProtKB">
        <authorList>
            <consortium name="EnsemblPlants"/>
        </authorList>
    </citation>
    <scope>IDENTIFICATION</scope>
</reference>
<dbReference type="GO" id="GO:0016020">
    <property type="term" value="C:membrane"/>
    <property type="evidence" value="ECO:0000318"/>
    <property type="project" value="GO_Central"/>
</dbReference>
<evidence type="ECO:0000313" key="2">
    <source>
        <dbReference type="EnsemblPlants" id="Pp3c16_21940V3.14"/>
    </source>
</evidence>
<feature type="transmembrane region" description="Helical" evidence="1">
    <location>
        <begin position="380"/>
        <end position="402"/>
    </location>
</feature>
<dbReference type="GO" id="GO:0005783">
    <property type="term" value="C:endoplasmic reticulum"/>
    <property type="evidence" value="ECO:0000318"/>
    <property type="project" value="GO_Central"/>
</dbReference>
<feature type="transmembrane region" description="Helical" evidence="1">
    <location>
        <begin position="131"/>
        <end position="151"/>
    </location>
</feature>
<dbReference type="EnsemblPlants" id="Pp3c16_21940V3.14">
    <property type="protein sequence ID" value="Pp3c16_21940V3.14"/>
    <property type="gene ID" value="Pp3c16_21940"/>
</dbReference>
<keyword evidence="1" id="KW-1133">Transmembrane helix</keyword>
<accession>A0A7I4F6Y7</accession>
<dbReference type="Proteomes" id="UP000006727">
    <property type="component" value="Chromosome 16"/>
</dbReference>
<name>A0A7I4F6Y7_PHYPA</name>
<feature type="transmembrane region" description="Helical" evidence="1">
    <location>
        <begin position="171"/>
        <end position="194"/>
    </location>
</feature>
<feature type="transmembrane region" description="Helical" evidence="1">
    <location>
        <begin position="444"/>
        <end position="466"/>
    </location>
</feature>
<keyword evidence="3" id="KW-1185">Reference proteome</keyword>
<proteinExistence type="predicted"/>
<feature type="transmembrane region" description="Helical" evidence="1">
    <location>
        <begin position="347"/>
        <end position="368"/>
    </location>
</feature>
<organism evidence="2 3">
    <name type="scientific">Physcomitrium patens</name>
    <name type="common">Spreading-leaved earth moss</name>
    <name type="synonym">Physcomitrella patens</name>
    <dbReference type="NCBI Taxonomy" id="3218"/>
    <lineage>
        <taxon>Eukaryota</taxon>
        <taxon>Viridiplantae</taxon>
        <taxon>Streptophyta</taxon>
        <taxon>Embryophyta</taxon>
        <taxon>Bryophyta</taxon>
        <taxon>Bryophytina</taxon>
        <taxon>Bryopsida</taxon>
        <taxon>Funariidae</taxon>
        <taxon>Funariales</taxon>
        <taxon>Funariaceae</taxon>
        <taxon>Physcomitrium</taxon>
    </lineage>
</organism>
<dbReference type="FunCoup" id="A0A7I4F6Y7">
    <property type="interactions" value="2815"/>
</dbReference>
<dbReference type="Gramene" id="Pp3c16_21940V3.13">
    <property type="protein sequence ID" value="Pp3c16_21940V3.13"/>
    <property type="gene ID" value="Pp3c16_21940"/>
</dbReference>
<keyword evidence="1" id="KW-0472">Membrane</keyword>
<dbReference type="EnsemblPlants" id="Pp3c16_21940V3.13">
    <property type="protein sequence ID" value="Pp3c16_21940V3.13"/>
    <property type="gene ID" value="Pp3c16_21940"/>
</dbReference>
<keyword evidence="1" id="KW-0812">Transmembrane</keyword>
<reference evidence="2 3" key="1">
    <citation type="journal article" date="2008" name="Science">
        <title>The Physcomitrella genome reveals evolutionary insights into the conquest of land by plants.</title>
        <authorList>
            <person name="Rensing S."/>
            <person name="Lang D."/>
            <person name="Zimmer A."/>
            <person name="Terry A."/>
            <person name="Salamov A."/>
            <person name="Shapiro H."/>
            <person name="Nishiyama T."/>
            <person name="Perroud P.-F."/>
            <person name="Lindquist E."/>
            <person name="Kamisugi Y."/>
            <person name="Tanahashi T."/>
            <person name="Sakakibara K."/>
            <person name="Fujita T."/>
            <person name="Oishi K."/>
            <person name="Shin-I T."/>
            <person name="Kuroki Y."/>
            <person name="Toyoda A."/>
            <person name="Suzuki Y."/>
            <person name="Hashimoto A."/>
            <person name="Yamaguchi K."/>
            <person name="Sugano A."/>
            <person name="Kohara Y."/>
            <person name="Fujiyama A."/>
            <person name="Anterola A."/>
            <person name="Aoki S."/>
            <person name="Ashton N."/>
            <person name="Barbazuk W.B."/>
            <person name="Barker E."/>
            <person name="Bennetzen J."/>
            <person name="Bezanilla M."/>
            <person name="Blankenship R."/>
            <person name="Cho S.H."/>
            <person name="Dutcher S."/>
            <person name="Estelle M."/>
            <person name="Fawcett J.A."/>
            <person name="Gundlach H."/>
            <person name="Hanada K."/>
            <person name="Heyl A."/>
            <person name="Hicks K.A."/>
            <person name="Hugh J."/>
            <person name="Lohr M."/>
            <person name="Mayer K."/>
            <person name="Melkozernov A."/>
            <person name="Murata T."/>
            <person name="Nelson D."/>
            <person name="Pils B."/>
            <person name="Prigge M."/>
            <person name="Reiss B."/>
            <person name="Renner T."/>
            <person name="Rombauts S."/>
            <person name="Rushton P."/>
            <person name="Sanderfoot A."/>
            <person name="Schween G."/>
            <person name="Shiu S.-H."/>
            <person name="Stueber K."/>
            <person name="Theodoulou F.L."/>
            <person name="Tu H."/>
            <person name="Van de Peer Y."/>
            <person name="Verrier P.J."/>
            <person name="Waters E."/>
            <person name="Wood A."/>
            <person name="Yang L."/>
            <person name="Cove D."/>
            <person name="Cuming A."/>
            <person name="Hasebe M."/>
            <person name="Lucas S."/>
            <person name="Mishler D.B."/>
            <person name="Reski R."/>
            <person name="Grigoriev I."/>
            <person name="Quatrano R.S."/>
            <person name="Boore J.L."/>
        </authorList>
    </citation>
    <scope>NUCLEOTIDE SEQUENCE [LARGE SCALE GENOMIC DNA]</scope>
    <source>
        <strain evidence="2 3">cv. Gransden 2004</strain>
    </source>
</reference>
<dbReference type="EMBL" id="ABEU02000016">
    <property type="status" value="NOT_ANNOTATED_CDS"/>
    <property type="molecule type" value="Genomic_DNA"/>
</dbReference>
<evidence type="ECO:0008006" key="4">
    <source>
        <dbReference type="Google" id="ProtNLM"/>
    </source>
</evidence>
<sequence length="497" mass="55463">MTTGMIGATARNRSLMCIPCSTRVSMEVQADSTKVANDVDGIEDSKVVESEVEPLLNPDQSQDEIVDQPETSVENVERVMQLPQVVELKRSHTLQRERLVLSNQPLETVRLAVLSLLYQCRLLWIHVLSHHLRVVGAGILTVALIIVLAFIDGPHEYYLREAIAYFRFAVWWIGLGVASSIGLGSGLHTFVLYLGPHIAMFAMRASQCGRVDLKAMQYDTPQWGFPSSWQHKECSELGKPMFPRLPTDGMESYVVPILKVLLQVQLEAVLWGIGTAIGELPPYFVSRAARLSGEKVKELEDLVTIPEDQSHPSLYSRLKVWGLRRFAQLGFFAILLFASVPNPLFDLAGLMCGHFLVPFWKFFLATLIGKAVIKTHIQTLFVILACNPHVLEALEAGLAWVIHHLPLLNSFSPRIMAAVGTAREKLSGHAGASEAVKGGYSFGFLWNTVVQIMMLFFVASIITATAQGYLMEQQKREVTALVENLKKKKQEEELESW</sequence>
<gene>
    <name evidence="2" type="primary">LOC112293753</name>
</gene>
<dbReference type="AlphaFoldDB" id="A0A7I4F6Y7"/>
<reference evidence="2 3" key="2">
    <citation type="journal article" date="2018" name="Plant J.">
        <title>The Physcomitrella patens chromosome-scale assembly reveals moss genome structure and evolution.</title>
        <authorList>
            <person name="Lang D."/>
            <person name="Ullrich K.K."/>
            <person name="Murat F."/>
            <person name="Fuchs J."/>
            <person name="Jenkins J."/>
            <person name="Haas F.B."/>
            <person name="Piednoel M."/>
            <person name="Gundlach H."/>
            <person name="Van Bel M."/>
            <person name="Meyberg R."/>
            <person name="Vives C."/>
            <person name="Morata J."/>
            <person name="Symeonidi A."/>
            <person name="Hiss M."/>
            <person name="Muchero W."/>
            <person name="Kamisugi Y."/>
            <person name="Saleh O."/>
            <person name="Blanc G."/>
            <person name="Decker E.L."/>
            <person name="van Gessel N."/>
            <person name="Grimwood J."/>
            <person name="Hayes R.D."/>
            <person name="Graham S.W."/>
            <person name="Gunter L.E."/>
            <person name="McDaniel S.F."/>
            <person name="Hoernstein S.N.W."/>
            <person name="Larsson A."/>
            <person name="Li F.W."/>
            <person name="Perroud P.F."/>
            <person name="Phillips J."/>
            <person name="Ranjan P."/>
            <person name="Rokshar D.S."/>
            <person name="Rothfels C.J."/>
            <person name="Schneider L."/>
            <person name="Shu S."/>
            <person name="Stevenson D.W."/>
            <person name="Thummler F."/>
            <person name="Tillich M."/>
            <person name="Villarreal Aguilar J.C."/>
            <person name="Widiez T."/>
            <person name="Wong G.K."/>
            <person name="Wymore A."/>
            <person name="Zhang Y."/>
            <person name="Zimmer A.D."/>
            <person name="Quatrano R.S."/>
            <person name="Mayer K.F.X."/>
            <person name="Goodstein D."/>
            <person name="Casacuberta J.M."/>
            <person name="Vandepoele K."/>
            <person name="Reski R."/>
            <person name="Cuming A.C."/>
            <person name="Tuskan G.A."/>
            <person name="Maumus F."/>
            <person name="Salse J."/>
            <person name="Schmutz J."/>
            <person name="Rensing S.A."/>
        </authorList>
    </citation>
    <scope>NUCLEOTIDE SEQUENCE [LARGE SCALE GENOMIC DNA]</scope>
    <source>
        <strain evidence="2 3">cv. Gransden 2004</strain>
    </source>
</reference>
<protein>
    <recommendedName>
        <fullName evidence="4">Vacuole membrane protein 1</fullName>
    </recommendedName>
</protein>
<feature type="transmembrane region" description="Helical" evidence="1">
    <location>
        <begin position="323"/>
        <end position="341"/>
    </location>
</feature>
<evidence type="ECO:0000256" key="1">
    <source>
        <dbReference type="SAM" id="Phobius"/>
    </source>
</evidence>
<evidence type="ECO:0000313" key="3">
    <source>
        <dbReference type="Proteomes" id="UP000006727"/>
    </source>
</evidence>
<dbReference type="GO" id="GO:0012505">
    <property type="term" value="C:endomembrane system"/>
    <property type="evidence" value="ECO:0000318"/>
    <property type="project" value="GO_Central"/>
</dbReference>
<dbReference type="Gramene" id="Pp3c16_21940V3.14">
    <property type="protein sequence ID" value="Pp3c16_21940V3.14"/>
    <property type="gene ID" value="Pp3c16_21940"/>
</dbReference>